<reference evidence="1 2" key="1">
    <citation type="submission" date="2020-10" db="EMBL/GenBank/DDBJ databases">
        <title>Ca. Dormibacterota MAGs.</title>
        <authorList>
            <person name="Montgomery K."/>
        </authorList>
    </citation>
    <scope>NUCLEOTIDE SEQUENCE [LARGE SCALE GENOMIC DNA]</scope>
    <source>
        <strain evidence="1">SC8811_S16_3</strain>
    </source>
</reference>
<evidence type="ECO:0000313" key="2">
    <source>
        <dbReference type="Proteomes" id="UP000620075"/>
    </source>
</evidence>
<organism evidence="1 2">
    <name type="scientific">Candidatus Dormiibacter inghamiae</name>
    <dbReference type="NCBI Taxonomy" id="3127013"/>
    <lineage>
        <taxon>Bacteria</taxon>
        <taxon>Bacillati</taxon>
        <taxon>Candidatus Dormiibacterota</taxon>
        <taxon>Candidatus Dormibacteria</taxon>
        <taxon>Candidatus Dormibacterales</taxon>
        <taxon>Candidatus Dormibacteraceae</taxon>
        <taxon>Candidatus Dormiibacter</taxon>
    </lineage>
</organism>
<accession>A0A934K4T2</accession>
<name>A0A934K4T2_9BACT</name>
<keyword evidence="1" id="KW-0255">Endonuclease</keyword>
<dbReference type="RefSeq" id="WP_338176046.1">
    <property type="nucleotide sequence ID" value="NZ_JAEKNQ010000005.1"/>
</dbReference>
<keyword evidence="1" id="KW-0378">Hydrolase</keyword>
<dbReference type="AlphaFoldDB" id="A0A934K4T2"/>
<dbReference type="InterPro" id="IPR019066">
    <property type="entry name" value="Restrct_endonuc_II_SacI"/>
</dbReference>
<comment type="caution">
    <text evidence="1">The sequence shown here is derived from an EMBL/GenBank/DDBJ whole genome shotgun (WGS) entry which is preliminary data.</text>
</comment>
<dbReference type="Pfam" id="PF09566">
    <property type="entry name" value="RE_SacI"/>
    <property type="match status" value="1"/>
</dbReference>
<sequence length="356" mass="38996">MAIKLDYNQARKRFTQALETARSEEALPVEWVEHARRIGQSPSKTYIAMIATALLAKATDPRVDPFSLKVRNYETAYSARALCKDVLVPASVQAGVSLGTTGREPLNNQPFFRYERVGPDMAVLGPSKPYLAHLLNALGELEALDGSTSLLALAAFLRVRLLGAPASLPLEAGSQVLGLSGLVETMAEFVARDPEGGRRGQAFLAACLDLVFPDVRTQRVNDPSRHWPGDVAVFRDGTIILAAESKQRPASDTEVLQFVENVSKAGVERALFATLDPKQSPLATADLQGIGWDKYRVHLMLFDDPRELLHAVFTWSPSALGDALVRFPTVMATRLQEQEIDPEGFEEWAAIFEGEP</sequence>
<dbReference type="GO" id="GO:0004519">
    <property type="term" value="F:endonuclease activity"/>
    <property type="evidence" value="ECO:0007669"/>
    <property type="project" value="UniProtKB-KW"/>
</dbReference>
<dbReference type="EMBL" id="JAEKNQ010000005">
    <property type="protein sequence ID" value="MBJ7601691.1"/>
    <property type="molecule type" value="Genomic_DNA"/>
</dbReference>
<dbReference type="Proteomes" id="UP000620075">
    <property type="component" value="Unassembled WGS sequence"/>
</dbReference>
<evidence type="ECO:0000313" key="1">
    <source>
        <dbReference type="EMBL" id="MBJ7601691.1"/>
    </source>
</evidence>
<proteinExistence type="predicted"/>
<keyword evidence="1" id="KW-0540">Nuclease</keyword>
<gene>
    <name evidence="1" type="ORF">JF888_00595</name>
</gene>
<protein>
    <submittedName>
        <fullName evidence="1">Restriction endonuclease, SacI family</fullName>
    </submittedName>
</protein>